<evidence type="ECO:0000313" key="2">
    <source>
        <dbReference type="Proteomes" id="UP000183794"/>
    </source>
</evidence>
<dbReference type="EMBL" id="FPLD01000131">
    <property type="protein sequence ID" value="SGZ16953.1"/>
    <property type="molecule type" value="Genomic_DNA"/>
</dbReference>
<protein>
    <submittedName>
        <fullName evidence="1">Uncharacterized protein</fullName>
    </submittedName>
</protein>
<name>A0A1L0C7B0_9GAMM</name>
<reference evidence="1 2" key="1">
    <citation type="submission" date="2016-11" db="EMBL/GenBank/DDBJ databases">
        <authorList>
            <person name="Jaros S."/>
            <person name="Januszkiewicz K."/>
            <person name="Wedrychowicz H."/>
        </authorList>
    </citation>
    <scope>NUCLEOTIDE SEQUENCE [LARGE SCALE GENOMIC DNA]</scope>
    <source>
        <strain evidence="1">NVI 5450</strain>
    </source>
</reference>
<accession>A0A1L0C7B0</accession>
<proteinExistence type="predicted"/>
<organism evidence="1 2">
    <name type="scientific">Moritella viscosa</name>
    <dbReference type="NCBI Taxonomy" id="80854"/>
    <lineage>
        <taxon>Bacteria</taxon>
        <taxon>Pseudomonadati</taxon>
        <taxon>Pseudomonadota</taxon>
        <taxon>Gammaproteobacteria</taxon>
        <taxon>Alteromonadales</taxon>
        <taxon>Moritellaceae</taxon>
        <taxon>Moritella</taxon>
    </lineage>
</organism>
<gene>
    <name evidence="1" type="ORF">NVI5450_4432</name>
</gene>
<dbReference type="Proteomes" id="UP000183794">
    <property type="component" value="Unassembled WGS sequence"/>
</dbReference>
<sequence length="46" mass="5087">MIRQFPLVIIKTTESLGSYGTTKSLGDHIELARLANLFLDINGLEP</sequence>
<dbReference type="AlphaFoldDB" id="A0A1L0C7B0"/>
<evidence type="ECO:0000313" key="1">
    <source>
        <dbReference type="EMBL" id="SGZ16953.1"/>
    </source>
</evidence>